<reference evidence="1 2" key="1">
    <citation type="submission" date="2024-02" db="EMBL/GenBank/DDBJ databases">
        <authorList>
            <person name="Grouzdev D."/>
        </authorList>
    </citation>
    <scope>NUCLEOTIDE SEQUENCE [LARGE SCALE GENOMIC DNA]</scope>
    <source>
        <strain evidence="1 2">9N</strain>
    </source>
</reference>
<evidence type="ECO:0000313" key="1">
    <source>
        <dbReference type="EMBL" id="MEF3365375.1"/>
    </source>
</evidence>
<proteinExistence type="predicted"/>
<organism evidence="1 2">
    <name type="scientific">Methylocystis borbori</name>
    <dbReference type="NCBI Taxonomy" id="3118750"/>
    <lineage>
        <taxon>Bacteria</taxon>
        <taxon>Pseudomonadati</taxon>
        <taxon>Pseudomonadota</taxon>
        <taxon>Alphaproteobacteria</taxon>
        <taxon>Hyphomicrobiales</taxon>
        <taxon>Methylocystaceae</taxon>
        <taxon>Methylocystis</taxon>
    </lineage>
</organism>
<evidence type="ECO:0000313" key="2">
    <source>
        <dbReference type="Proteomes" id="UP001350748"/>
    </source>
</evidence>
<keyword evidence="2" id="KW-1185">Reference proteome</keyword>
<sequence>MRRIALRLFDQERKLLLKERALYMMNMITFLIEAFDKIRDAIALARAGEFEGMFQGCLIFIHGAPP</sequence>
<protein>
    <submittedName>
        <fullName evidence="1">Uncharacterized protein</fullName>
    </submittedName>
</protein>
<dbReference type="RefSeq" id="WP_332080281.1">
    <property type="nucleotide sequence ID" value="NZ_JAZHYN010000004.1"/>
</dbReference>
<dbReference type="Proteomes" id="UP001350748">
    <property type="component" value="Unassembled WGS sequence"/>
</dbReference>
<comment type="caution">
    <text evidence="1">The sequence shown here is derived from an EMBL/GenBank/DDBJ whole genome shotgun (WGS) entry which is preliminary data.</text>
</comment>
<dbReference type="EMBL" id="JAZHYN010000004">
    <property type="protein sequence ID" value="MEF3365375.1"/>
    <property type="molecule type" value="Genomic_DNA"/>
</dbReference>
<accession>A0ABU7XDT7</accession>
<gene>
    <name evidence="1" type="ORF">V3H18_02385</name>
</gene>
<name>A0ABU7XDT7_9HYPH</name>